<dbReference type="AlphaFoldDB" id="A0A8H6K939"/>
<name>A0A8H6K939_9PEZI</name>
<dbReference type="EMBL" id="WIGO01000144">
    <property type="protein sequence ID" value="KAF6827047.1"/>
    <property type="molecule type" value="Genomic_DNA"/>
</dbReference>
<accession>A0A8H6K939</accession>
<reference evidence="1" key="1">
    <citation type="journal article" date="2020" name="Phytopathology">
        <title>Genome Sequence Resources of Colletotrichum truncatum, C. plurivorum, C. musicola, and C. sojae: Four Species Pathogenic to Soybean (Glycine max).</title>
        <authorList>
            <person name="Rogerio F."/>
            <person name="Boufleur T.R."/>
            <person name="Ciampi-Guillardi M."/>
            <person name="Sukno S.A."/>
            <person name="Thon M.R."/>
            <person name="Massola Junior N.S."/>
            <person name="Baroncelli R."/>
        </authorList>
    </citation>
    <scope>NUCLEOTIDE SEQUENCE</scope>
    <source>
        <strain evidence="1">LFN00145</strain>
    </source>
</reference>
<evidence type="ECO:0000313" key="1">
    <source>
        <dbReference type="EMBL" id="KAF6827047.1"/>
    </source>
</evidence>
<protein>
    <submittedName>
        <fullName evidence="1">Uncharacterized protein</fullName>
    </submittedName>
</protein>
<proteinExistence type="predicted"/>
<comment type="caution">
    <text evidence="1">The sequence shown here is derived from an EMBL/GenBank/DDBJ whole genome shotgun (WGS) entry which is preliminary data.</text>
</comment>
<keyword evidence="2" id="KW-1185">Reference proteome</keyword>
<organism evidence="1 2">
    <name type="scientific">Colletotrichum plurivorum</name>
    <dbReference type="NCBI Taxonomy" id="2175906"/>
    <lineage>
        <taxon>Eukaryota</taxon>
        <taxon>Fungi</taxon>
        <taxon>Dikarya</taxon>
        <taxon>Ascomycota</taxon>
        <taxon>Pezizomycotina</taxon>
        <taxon>Sordariomycetes</taxon>
        <taxon>Hypocreomycetidae</taxon>
        <taxon>Glomerellales</taxon>
        <taxon>Glomerellaceae</taxon>
        <taxon>Colletotrichum</taxon>
        <taxon>Colletotrichum orchidearum species complex</taxon>
    </lineage>
</organism>
<evidence type="ECO:0000313" key="2">
    <source>
        <dbReference type="Proteomes" id="UP000654918"/>
    </source>
</evidence>
<gene>
    <name evidence="1" type="ORF">CPLU01_09311</name>
</gene>
<sequence length="115" mass="12621">MHHDNRWRTLYNRNLGLPLAAMHLDGPDEIFPRNDSASKRLTERSNASHLTILPSPYAAWQPRSISTDVAPDSSPASRTRFSFASASSAITVATSAANVDHNASWIAARANLSHR</sequence>
<dbReference type="Proteomes" id="UP000654918">
    <property type="component" value="Unassembled WGS sequence"/>
</dbReference>